<dbReference type="Pfam" id="PF16987">
    <property type="entry name" value="KIX_2"/>
    <property type="match status" value="1"/>
</dbReference>
<reference evidence="6" key="2">
    <citation type="submission" date="2015-07" db="EMBL/GenBank/DDBJ databases">
        <authorList>
            <person name="Noorani M."/>
        </authorList>
    </citation>
    <scope>NUCLEOTIDE SEQUENCE</scope>
    <source>
        <strain evidence="6">Yugu1</strain>
    </source>
</reference>
<evidence type="ECO:0000256" key="1">
    <source>
        <dbReference type="ARBA" id="ARBA00004123"/>
    </source>
</evidence>
<dbReference type="PROSITE" id="PS50158">
    <property type="entry name" value="ZF_CCHC"/>
    <property type="match status" value="2"/>
</dbReference>
<dbReference type="InterPro" id="IPR001878">
    <property type="entry name" value="Znf_CCHC"/>
</dbReference>
<dbReference type="SUPFAM" id="SSF47040">
    <property type="entry name" value="Kix domain of CBP (creb binding protein)"/>
    <property type="match status" value="1"/>
</dbReference>
<dbReference type="GO" id="GO:0031490">
    <property type="term" value="F:chromatin DNA binding"/>
    <property type="evidence" value="ECO:0007669"/>
    <property type="project" value="InterPro"/>
</dbReference>
<dbReference type="GO" id="GO:0008270">
    <property type="term" value="F:zinc ion binding"/>
    <property type="evidence" value="ECO:0007669"/>
    <property type="project" value="UniProtKB-KW"/>
</dbReference>
<dbReference type="InterPro" id="IPR036875">
    <property type="entry name" value="Znf_CCHC_sf"/>
</dbReference>
<reference evidence="6" key="1">
    <citation type="journal article" date="2012" name="Nat. Biotechnol.">
        <title>Reference genome sequence of the model plant Setaria.</title>
        <authorList>
            <person name="Bennetzen J.L."/>
            <person name="Schmutz J."/>
            <person name="Wang H."/>
            <person name="Percifield R."/>
            <person name="Hawkins J."/>
            <person name="Pontaroli A.C."/>
            <person name="Estep M."/>
            <person name="Feng L."/>
            <person name="Vaughn J.N."/>
            <person name="Grimwood J."/>
            <person name="Jenkins J."/>
            <person name="Barry K."/>
            <person name="Lindquist E."/>
            <person name="Hellsten U."/>
            <person name="Deshpande S."/>
            <person name="Wang X."/>
            <person name="Wu X."/>
            <person name="Mitros T."/>
            <person name="Triplett J."/>
            <person name="Yang X."/>
            <person name="Ye C.Y."/>
            <person name="Mauro-Herrera M."/>
            <person name="Wang L."/>
            <person name="Li P."/>
            <person name="Sharma M."/>
            <person name="Sharma R."/>
            <person name="Ronald P.C."/>
            <person name="Panaud O."/>
            <person name="Kellogg E.A."/>
            <person name="Brutnell T.P."/>
            <person name="Doust A.N."/>
            <person name="Tuskan G.A."/>
            <person name="Rokhsar D."/>
            <person name="Devos K.M."/>
        </authorList>
    </citation>
    <scope>NUCLEOTIDE SEQUENCE [LARGE SCALE GENOMIC DNA]</scope>
    <source>
        <strain evidence="6">Yugu1</strain>
    </source>
</reference>
<dbReference type="GO" id="GO:0003713">
    <property type="term" value="F:transcription coactivator activity"/>
    <property type="evidence" value="ECO:0007669"/>
    <property type="project" value="InterPro"/>
</dbReference>
<feature type="domain" description="CCHC-type" evidence="5">
    <location>
        <begin position="152"/>
        <end position="168"/>
    </location>
</feature>
<evidence type="ECO:0000256" key="4">
    <source>
        <dbReference type="SAM" id="MobiDB-lite"/>
    </source>
</evidence>
<organism evidence="6">
    <name type="scientific">Setaria italica</name>
    <name type="common">Foxtail millet</name>
    <name type="synonym">Panicum italicum</name>
    <dbReference type="NCBI Taxonomy" id="4555"/>
    <lineage>
        <taxon>Eukaryota</taxon>
        <taxon>Viridiplantae</taxon>
        <taxon>Streptophyta</taxon>
        <taxon>Embryophyta</taxon>
        <taxon>Tracheophyta</taxon>
        <taxon>Spermatophyta</taxon>
        <taxon>Magnoliopsida</taxon>
        <taxon>Liliopsida</taxon>
        <taxon>Poales</taxon>
        <taxon>Poaceae</taxon>
        <taxon>PACMAD clade</taxon>
        <taxon>Panicoideae</taxon>
        <taxon>Panicodae</taxon>
        <taxon>Paniceae</taxon>
        <taxon>Cenchrinae</taxon>
        <taxon>Setaria</taxon>
    </lineage>
</organism>
<dbReference type="Gene3D" id="1.10.246.20">
    <property type="entry name" value="Coactivator CBP, KIX domain"/>
    <property type="match status" value="1"/>
</dbReference>
<keyword evidence="2" id="KW-0539">Nucleus</keyword>
<dbReference type="GO" id="GO:0005634">
    <property type="term" value="C:nucleus"/>
    <property type="evidence" value="ECO:0007669"/>
    <property type="project" value="UniProtKB-SubCell"/>
</dbReference>
<keyword evidence="3" id="KW-0862">Zinc</keyword>
<feature type="region of interest" description="Disordered" evidence="4">
    <location>
        <begin position="81"/>
        <end position="107"/>
    </location>
</feature>
<proteinExistence type="predicted"/>
<dbReference type="EMBL" id="CM003533">
    <property type="protein sequence ID" value="RCV32380.1"/>
    <property type="molecule type" value="Genomic_DNA"/>
</dbReference>
<dbReference type="AlphaFoldDB" id="A0A368RS47"/>
<dbReference type="OrthoDB" id="1912459at2759"/>
<feature type="domain" description="CCHC-type" evidence="5">
    <location>
        <begin position="111"/>
        <end position="127"/>
    </location>
</feature>
<dbReference type="InterPro" id="IPR036546">
    <property type="entry name" value="MED15_KIX"/>
</dbReference>
<dbReference type="Pfam" id="PF00098">
    <property type="entry name" value="zf-CCHC"/>
    <property type="match status" value="2"/>
</dbReference>
<comment type="subcellular location">
    <subcellularLocation>
        <location evidence="1">Nucleus</location>
    </subcellularLocation>
</comment>
<dbReference type="PANTHER" id="PTHR33137">
    <property type="entry name" value="MEDIATOR OF RNA POLYMERASE II TRANSCRIPTION SUBUNIT 15A-RELATED"/>
    <property type="match status" value="1"/>
</dbReference>
<gene>
    <name evidence="6" type="ORF">SETIT_6G254100v2</name>
</gene>
<sequence>MDADWRSQLQPAARNRIVNKIMETLTKHIPVPPPLPEDLIELRKIAVRFEDKMYAAASSQSDYLRKIALKMLAVETYTKTQHNPGNAQVSPILKPSDPGSSSKGKKGKKLRCHFCKKGGHFKKDCPKKKKWFEWLTVPAGSSSKGKKGKKLRCHFCKKGGHFKKDCPKKKKWFEEK</sequence>
<name>A0A368RS47_SETIT</name>
<protein>
    <recommendedName>
        <fullName evidence="5">CCHC-type domain-containing protein</fullName>
    </recommendedName>
</protein>
<dbReference type="InterPro" id="IPR036529">
    <property type="entry name" value="KIX_dom_sf"/>
</dbReference>
<keyword evidence="3" id="KW-0479">Metal-binding</keyword>
<keyword evidence="3" id="KW-0863">Zinc-finger</keyword>
<dbReference type="PANTHER" id="PTHR33137:SF4">
    <property type="entry name" value="MEDIATOR OF RNA POLYMERASE II TRANSCRIPTION SUBUNIT 15A-RELATED"/>
    <property type="match status" value="1"/>
</dbReference>
<dbReference type="Gene3D" id="4.10.60.10">
    <property type="entry name" value="Zinc finger, CCHC-type"/>
    <property type="match status" value="2"/>
</dbReference>
<evidence type="ECO:0000256" key="3">
    <source>
        <dbReference type="PROSITE-ProRule" id="PRU00047"/>
    </source>
</evidence>
<evidence type="ECO:0000256" key="2">
    <source>
        <dbReference type="ARBA" id="ARBA00023242"/>
    </source>
</evidence>
<evidence type="ECO:0000313" key="6">
    <source>
        <dbReference type="EMBL" id="RCV32380.1"/>
    </source>
</evidence>
<evidence type="ECO:0000259" key="5">
    <source>
        <dbReference type="PROSITE" id="PS50158"/>
    </source>
</evidence>
<accession>A0A368RS47</accession>
<dbReference type="SUPFAM" id="SSF57756">
    <property type="entry name" value="Retrovirus zinc finger-like domains"/>
    <property type="match status" value="2"/>
</dbReference>
<dbReference type="SMART" id="SM00343">
    <property type="entry name" value="ZnF_C2HC"/>
    <property type="match status" value="2"/>
</dbReference>
<dbReference type="FunFam" id="1.10.246.20:FF:000003">
    <property type="entry name" value="Mediator of RNA polymerase II transcription subunit 15a"/>
    <property type="match status" value="1"/>
</dbReference>
<dbReference type="InterPro" id="IPR044661">
    <property type="entry name" value="MED15a/b/c-like"/>
</dbReference>